<name>A0ABR7LVZ8_9ACTN</name>
<dbReference type="Proteomes" id="UP000805614">
    <property type="component" value="Unassembled WGS sequence"/>
</dbReference>
<accession>A0ABR7LVZ8</accession>
<dbReference type="PROSITE" id="PS00136">
    <property type="entry name" value="SUBTILASE_ASP"/>
    <property type="match status" value="1"/>
</dbReference>
<feature type="compositionally biased region" description="Basic and acidic residues" evidence="7">
    <location>
        <begin position="528"/>
        <end position="542"/>
    </location>
</feature>
<dbReference type="InterPro" id="IPR034061">
    <property type="entry name" value="Peptidases_S8_Autotransporter"/>
</dbReference>
<dbReference type="PROSITE" id="PS51892">
    <property type="entry name" value="SUBTILASE"/>
    <property type="match status" value="1"/>
</dbReference>
<feature type="domain" description="Peptidase S8/S53" evidence="9">
    <location>
        <begin position="82"/>
        <end position="431"/>
    </location>
</feature>
<dbReference type="PROSITE" id="PS00137">
    <property type="entry name" value="SUBTILASE_HIS"/>
    <property type="match status" value="1"/>
</dbReference>
<comment type="caution">
    <text evidence="10">The sequence shown here is derived from an EMBL/GenBank/DDBJ whole genome shotgun (WGS) entry which is preliminary data.</text>
</comment>
<dbReference type="Pfam" id="PF00082">
    <property type="entry name" value="Peptidase_S8"/>
    <property type="match status" value="1"/>
</dbReference>
<dbReference type="InterPro" id="IPR036852">
    <property type="entry name" value="Peptidase_S8/S53_dom_sf"/>
</dbReference>
<dbReference type="InterPro" id="IPR013425">
    <property type="entry name" value="Autotrns_rpt"/>
</dbReference>
<feature type="active site" description="Charge relay system" evidence="6">
    <location>
        <position position="91"/>
    </location>
</feature>
<keyword evidence="5 6" id="KW-0720">Serine protease</keyword>
<sequence>MPVRKHRKTARVAALTLVVVVPCVVAQPALARSPEAQPRITSYVGDPGRLGDPASWRTAEFNRDAGLVSIGAEFAYADGYAGTGMNIGIVDSGVFAGHVREHGSLDTNYATGDRFFSVTAQGGETGPTSGFYDPAFNDSHGTHVSGTVAASRDGVGETQPGGPEANMHGVAFNANAYSGNTHKTDGVFYGLVPPNATAAQTPDNAYLANVYRSVSKAETANGKPIRLITSSWGSAPSTENYNTLEPPPGSPNTFGLNAAWRYLSTPDGVADANGNTVHWLNGAIEVARTGKILQFTAGNAGVANPTARAATPYFRPDLEGRWYTTSGINPNIGRTFNADGSVLVPGQQEFNQCGVAKWSCVTAPSRLINSTWVELVDGVPQPRYRAASGTSMAGPHSAAALSLIMQRFPYMTNEQALYTMFTTGRQNNTISDAGGNAVANPTRGQVVQVPDKRNGWHTVSLREAMNGPGQLVGPFRVDTQGRSDVWSNDISDVAIQARRQEDAAEAAAWEATKVEKGWTHGLPANASDADKSDYATGTRREKARNARVYEGSLTKRGNGTLFLAGNETWHGTSTVLDGKLSIVGSHASPIDVRGGTLGGSGSVANDVNIGDGVLQPGVAPREARDAADQHVVPGNVLNVGGDVRIGRKGDLAVTISGGNDYTSVRATGDLVLDGKLDIDVNGTLTRGTVLTIMSGKSISGSFHSLSEGDVVHAKGHQFRVSYKNNSVTLTVMR</sequence>
<dbReference type="CDD" id="cd04848">
    <property type="entry name" value="Peptidases_S8_Autotransporter_serine_protease_like"/>
    <property type="match status" value="1"/>
</dbReference>
<keyword evidence="3 8" id="KW-0732">Signal</keyword>
<feature type="signal peptide" evidence="8">
    <location>
        <begin position="1"/>
        <end position="31"/>
    </location>
</feature>
<dbReference type="InterPro" id="IPR022398">
    <property type="entry name" value="Peptidase_S8_His-AS"/>
</dbReference>
<evidence type="ECO:0000256" key="3">
    <source>
        <dbReference type="ARBA" id="ARBA00022729"/>
    </source>
</evidence>
<evidence type="ECO:0000256" key="1">
    <source>
        <dbReference type="ARBA" id="ARBA00011073"/>
    </source>
</evidence>
<dbReference type="SUPFAM" id="SSF52743">
    <property type="entry name" value="Subtilisin-like"/>
    <property type="match status" value="1"/>
</dbReference>
<comment type="similarity">
    <text evidence="1 6">Belongs to the peptidase S8 family.</text>
</comment>
<dbReference type="PANTHER" id="PTHR43806">
    <property type="entry name" value="PEPTIDASE S8"/>
    <property type="match status" value="1"/>
</dbReference>
<dbReference type="EMBL" id="JABVEC010000020">
    <property type="protein sequence ID" value="MBC6468687.1"/>
    <property type="molecule type" value="Genomic_DNA"/>
</dbReference>
<keyword evidence="4 6" id="KW-0378">Hydrolase</keyword>
<keyword evidence="2 6" id="KW-0645">Protease</keyword>
<evidence type="ECO:0000259" key="9">
    <source>
        <dbReference type="Pfam" id="PF00082"/>
    </source>
</evidence>
<organism evidence="10 11">
    <name type="scientific">Actinomadura alba</name>
    <dbReference type="NCBI Taxonomy" id="406431"/>
    <lineage>
        <taxon>Bacteria</taxon>
        <taxon>Bacillati</taxon>
        <taxon>Actinomycetota</taxon>
        <taxon>Actinomycetes</taxon>
        <taxon>Streptosporangiales</taxon>
        <taxon>Thermomonosporaceae</taxon>
        <taxon>Actinomadura</taxon>
    </lineage>
</organism>
<dbReference type="InterPro" id="IPR023828">
    <property type="entry name" value="Peptidase_S8_Ser-AS"/>
</dbReference>
<reference evidence="10 11" key="1">
    <citation type="submission" date="2020-06" db="EMBL/GenBank/DDBJ databases">
        <title>Actinomadura xiongansis sp. nov., isolated from soil of Baiyangdian.</title>
        <authorList>
            <person name="Zhang X."/>
        </authorList>
    </citation>
    <scope>NUCLEOTIDE SEQUENCE [LARGE SCALE GENOMIC DNA]</scope>
    <source>
        <strain evidence="10 11">HBUM206468</strain>
    </source>
</reference>
<dbReference type="NCBIfam" id="TIGR02601">
    <property type="entry name" value="autotrns_rpt"/>
    <property type="match status" value="1"/>
</dbReference>
<dbReference type="Gene3D" id="3.40.50.200">
    <property type="entry name" value="Peptidase S8/S53 domain"/>
    <property type="match status" value="1"/>
</dbReference>
<evidence type="ECO:0000256" key="4">
    <source>
        <dbReference type="ARBA" id="ARBA00022801"/>
    </source>
</evidence>
<evidence type="ECO:0000256" key="5">
    <source>
        <dbReference type="ARBA" id="ARBA00022825"/>
    </source>
</evidence>
<gene>
    <name evidence="10" type="ORF">HKK74_24785</name>
</gene>
<dbReference type="PROSITE" id="PS00138">
    <property type="entry name" value="SUBTILASE_SER"/>
    <property type="match status" value="1"/>
</dbReference>
<evidence type="ECO:0000256" key="6">
    <source>
        <dbReference type="PROSITE-ProRule" id="PRU01240"/>
    </source>
</evidence>
<feature type="region of interest" description="Disordered" evidence="7">
    <location>
        <begin position="520"/>
        <end position="542"/>
    </location>
</feature>
<protein>
    <submittedName>
        <fullName evidence="10">S8 family serine peptidase</fullName>
    </submittedName>
</protein>
<dbReference type="RefSeq" id="WP_187245728.1">
    <property type="nucleotide sequence ID" value="NZ_BAAAOK010000001.1"/>
</dbReference>
<feature type="active site" description="Charge relay system" evidence="6">
    <location>
        <position position="140"/>
    </location>
</feature>
<evidence type="ECO:0000313" key="11">
    <source>
        <dbReference type="Proteomes" id="UP000805614"/>
    </source>
</evidence>
<dbReference type="InterPro" id="IPR023827">
    <property type="entry name" value="Peptidase_S8_Asp-AS"/>
</dbReference>
<proteinExistence type="inferred from homology"/>
<dbReference type="InterPro" id="IPR015500">
    <property type="entry name" value="Peptidase_S8_subtilisin-rel"/>
</dbReference>
<dbReference type="PRINTS" id="PR00723">
    <property type="entry name" value="SUBTILISIN"/>
</dbReference>
<dbReference type="InterPro" id="IPR000209">
    <property type="entry name" value="Peptidase_S8/S53_dom"/>
</dbReference>
<feature type="chain" id="PRO_5045242867" evidence="8">
    <location>
        <begin position="32"/>
        <end position="733"/>
    </location>
</feature>
<dbReference type="PANTHER" id="PTHR43806:SF11">
    <property type="entry name" value="CEREVISIN-RELATED"/>
    <property type="match status" value="1"/>
</dbReference>
<keyword evidence="11" id="KW-1185">Reference proteome</keyword>
<evidence type="ECO:0000256" key="2">
    <source>
        <dbReference type="ARBA" id="ARBA00022670"/>
    </source>
</evidence>
<dbReference type="InterPro" id="IPR050131">
    <property type="entry name" value="Peptidase_S8_subtilisin-like"/>
</dbReference>
<evidence type="ECO:0000256" key="7">
    <source>
        <dbReference type="SAM" id="MobiDB-lite"/>
    </source>
</evidence>
<feature type="active site" description="Charge relay system" evidence="6">
    <location>
        <position position="391"/>
    </location>
</feature>
<evidence type="ECO:0000313" key="10">
    <source>
        <dbReference type="EMBL" id="MBC6468687.1"/>
    </source>
</evidence>
<evidence type="ECO:0000256" key="8">
    <source>
        <dbReference type="SAM" id="SignalP"/>
    </source>
</evidence>